<feature type="transmembrane region" description="Helical" evidence="7">
    <location>
        <begin position="45"/>
        <end position="66"/>
    </location>
</feature>
<gene>
    <name evidence="9" type="ORF">TOPH_07047</name>
</gene>
<dbReference type="InterPro" id="IPR052337">
    <property type="entry name" value="SAT4-like"/>
</dbReference>
<organism evidence="9 10">
    <name type="scientific">Tolypocladium ophioglossoides (strain CBS 100239)</name>
    <name type="common">Snaketongue truffleclub</name>
    <name type="synonym">Elaphocordyceps ophioglossoides</name>
    <dbReference type="NCBI Taxonomy" id="1163406"/>
    <lineage>
        <taxon>Eukaryota</taxon>
        <taxon>Fungi</taxon>
        <taxon>Dikarya</taxon>
        <taxon>Ascomycota</taxon>
        <taxon>Pezizomycotina</taxon>
        <taxon>Sordariomycetes</taxon>
        <taxon>Hypocreomycetidae</taxon>
        <taxon>Hypocreales</taxon>
        <taxon>Ophiocordycipitaceae</taxon>
        <taxon>Tolypocladium</taxon>
    </lineage>
</organism>
<evidence type="ECO:0000256" key="1">
    <source>
        <dbReference type="ARBA" id="ARBA00004141"/>
    </source>
</evidence>
<accession>A0A0L0N357</accession>
<dbReference type="Proteomes" id="UP000036947">
    <property type="component" value="Unassembled WGS sequence"/>
</dbReference>
<feature type="transmembrane region" description="Helical" evidence="7">
    <location>
        <begin position="171"/>
        <end position="190"/>
    </location>
</feature>
<evidence type="ECO:0000313" key="10">
    <source>
        <dbReference type="Proteomes" id="UP000036947"/>
    </source>
</evidence>
<keyword evidence="2 7" id="KW-0812">Transmembrane</keyword>
<comment type="caution">
    <text evidence="9">The sequence shown here is derived from an EMBL/GenBank/DDBJ whole genome shotgun (WGS) entry which is preliminary data.</text>
</comment>
<sequence>MWHIAGVAVGEANYGLIVSTFLFTSLACLAVLLRVVTRAFLVRNLGLDDWFMVAAFLGSVAYLSTIVEQIRYGQGEHVSLASVKNFLQWIFITVNTYIITQLTVKFSILLQCRRIFTDTSAQRLFLGLLIWLTFYGLFSLFSTIFGCVPVAKFWDVTLPGRCLDHYKLQYALAAINIVNDIALLVAPMLYLKNLHIRRRAKIVLIAVFTCGAFPKLAIWSGLEINIAIICASVPGIKPLFVHFFPRMLNTLPDSAKPSHGTTHGALPLHSSRSRVDGGGNAQHDGHSETNANAIAIQVHQSFEMKTMAADDDSEKNLVTADGSAQTAECYYSGSRSTINSHQRLA</sequence>
<name>A0A0L0N357_TOLOC</name>
<feature type="transmembrane region" description="Helical" evidence="7">
    <location>
        <begin position="86"/>
        <end position="104"/>
    </location>
</feature>
<keyword evidence="10" id="KW-1185">Reference proteome</keyword>
<feature type="region of interest" description="Disordered" evidence="6">
    <location>
        <begin position="255"/>
        <end position="287"/>
    </location>
</feature>
<keyword evidence="3 7" id="KW-1133">Transmembrane helix</keyword>
<dbReference type="EMBL" id="LFRF01000027">
    <property type="protein sequence ID" value="KND88260.1"/>
    <property type="molecule type" value="Genomic_DNA"/>
</dbReference>
<feature type="transmembrane region" description="Helical" evidence="7">
    <location>
        <begin position="124"/>
        <end position="151"/>
    </location>
</feature>
<evidence type="ECO:0000256" key="5">
    <source>
        <dbReference type="ARBA" id="ARBA00038359"/>
    </source>
</evidence>
<comment type="subcellular location">
    <subcellularLocation>
        <location evidence="1">Membrane</location>
        <topology evidence="1">Multi-pass membrane protein</topology>
    </subcellularLocation>
</comment>
<evidence type="ECO:0000256" key="3">
    <source>
        <dbReference type="ARBA" id="ARBA00022989"/>
    </source>
</evidence>
<evidence type="ECO:0000259" key="8">
    <source>
        <dbReference type="Pfam" id="PF20684"/>
    </source>
</evidence>
<keyword evidence="4 7" id="KW-0472">Membrane</keyword>
<dbReference type="OrthoDB" id="4916771at2759"/>
<proteinExistence type="inferred from homology"/>
<dbReference type="Pfam" id="PF20684">
    <property type="entry name" value="Fung_rhodopsin"/>
    <property type="match status" value="1"/>
</dbReference>
<feature type="transmembrane region" description="Helical" evidence="7">
    <location>
        <begin position="12"/>
        <end position="33"/>
    </location>
</feature>
<dbReference type="PANTHER" id="PTHR33048">
    <property type="entry name" value="PTH11-LIKE INTEGRAL MEMBRANE PROTEIN (AFU_ORTHOLOGUE AFUA_5G11245)"/>
    <property type="match status" value="1"/>
</dbReference>
<feature type="transmembrane region" description="Helical" evidence="7">
    <location>
        <begin position="202"/>
        <end position="222"/>
    </location>
</feature>
<dbReference type="InterPro" id="IPR049326">
    <property type="entry name" value="Rhodopsin_dom_fungi"/>
</dbReference>
<evidence type="ECO:0000256" key="7">
    <source>
        <dbReference type="SAM" id="Phobius"/>
    </source>
</evidence>
<protein>
    <recommendedName>
        <fullName evidence="8">Rhodopsin domain-containing protein</fullName>
    </recommendedName>
</protein>
<evidence type="ECO:0000256" key="4">
    <source>
        <dbReference type="ARBA" id="ARBA00023136"/>
    </source>
</evidence>
<dbReference type="AlphaFoldDB" id="A0A0L0N357"/>
<dbReference type="STRING" id="1163406.A0A0L0N357"/>
<evidence type="ECO:0000256" key="2">
    <source>
        <dbReference type="ARBA" id="ARBA00022692"/>
    </source>
</evidence>
<evidence type="ECO:0000313" key="9">
    <source>
        <dbReference type="EMBL" id="KND88260.1"/>
    </source>
</evidence>
<dbReference type="PANTHER" id="PTHR33048:SF47">
    <property type="entry name" value="INTEGRAL MEMBRANE PROTEIN-RELATED"/>
    <property type="match status" value="1"/>
</dbReference>
<dbReference type="GO" id="GO:0016020">
    <property type="term" value="C:membrane"/>
    <property type="evidence" value="ECO:0007669"/>
    <property type="project" value="UniProtKB-SubCell"/>
</dbReference>
<reference evidence="9 10" key="1">
    <citation type="journal article" date="2015" name="BMC Genomics">
        <title>The genome of the truffle-parasite Tolypocladium ophioglossoides and the evolution of antifungal peptaibiotics.</title>
        <authorList>
            <person name="Quandt C.A."/>
            <person name="Bushley K.E."/>
            <person name="Spatafora J.W."/>
        </authorList>
    </citation>
    <scope>NUCLEOTIDE SEQUENCE [LARGE SCALE GENOMIC DNA]</scope>
    <source>
        <strain evidence="9 10">CBS 100239</strain>
    </source>
</reference>
<evidence type="ECO:0000256" key="6">
    <source>
        <dbReference type="SAM" id="MobiDB-lite"/>
    </source>
</evidence>
<feature type="domain" description="Rhodopsin" evidence="8">
    <location>
        <begin position="33"/>
        <end position="213"/>
    </location>
</feature>
<comment type="similarity">
    <text evidence="5">Belongs to the SAT4 family.</text>
</comment>